<keyword evidence="2" id="KW-0255">Endonuclease</keyword>
<dbReference type="SUPFAM" id="SSF56219">
    <property type="entry name" value="DNase I-like"/>
    <property type="match status" value="1"/>
</dbReference>
<reference evidence="2" key="1">
    <citation type="submission" date="2021-01" db="EMBL/GenBank/DDBJ databases">
        <title>Marivirga aurantiaca sp. nov., isolated from intertidal surface sediments.</title>
        <authorList>
            <person name="Zhang M."/>
        </authorList>
    </citation>
    <scope>NUCLEOTIDE SEQUENCE</scope>
    <source>
        <strain evidence="2">S37H4</strain>
    </source>
</reference>
<keyword evidence="3" id="KW-1185">Reference proteome</keyword>
<keyword evidence="2" id="KW-0540">Nuclease</keyword>
<dbReference type="GO" id="GO:0004519">
    <property type="term" value="F:endonuclease activity"/>
    <property type="evidence" value="ECO:0007669"/>
    <property type="project" value="UniProtKB-KW"/>
</dbReference>
<comment type="caution">
    <text evidence="2">The sequence shown here is derived from an EMBL/GenBank/DDBJ whole genome shotgun (WGS) entry which is preliminary data.</text>
</comment>
<feature type="domain" description="Endonuclease/exonuclease/phosphatase" evidence="1">
    <location>
        <begin position="28"/>
        <end position="332"/>
    </location>
</feature>
<evidence type="ECO:0000313" key="3">
    <source>
        <dbReference type="Proteomes" id="UP000611723"/>
    </source>
</evidence>
<dbReference type="Proteomes" id="UP000611723">
    <property type="component" value="Unassembled WGS sequence"/>
</dbReference>
<organism evidence="2 3">
    <name type="scientific">Marivirga aurantiaca</name>
    <dbReference type="NCBI Taxonomy" id="2802615"/>
    <lineage>
        <taxon>Bacteria</taxon>
        <taxon>Pseudomonadati</taxon>
        <taxon>Bacteroidota</taxon>
        <taxon>Cytophagia</taxon>
        <taxon>Cytophagales</taxon>
        <taxon>Marivirgaceae</taxon>
        <taxon>Marivirga</taxon>
    </lineage>
</organism>
<accession>A0A934WW19</accession>
<dbReference type="Pfam" id="PF19580">
    <property type="entry name" value="Exo_endo_phos_3"/>
    <property type="match status" value="1"/>
</dbReference>
<sequence length="334" mass="38411">MKLNYLITIVLFLYSLSSFSQEKPIGVVAFYNLENLFDTEDDPTISDEEFLPEGKNEWTIERYQSKLENMAKVISSMTYGPDIVGLAEVENRKVLEDLVQTGAMAPKKYQIVHFDSPDGRGIDVALIYRSDKFKPFHTKKIVFKDPDNPNFKTRDMLWVKGLYAGDTLNVVVNHWPSRRGGKQEMRVMAAEILRKNIDSVQQINPEAKIILMGDFNDDPTDKSVRKVLRADGKIKKLEKGDLYNPSMKTFKDGFGTLYYKGAWNLFDQIIISKSLLEQNSEKYHYIDNSFKVYAPEWMREADGENRGAPLRTFSYGVFKNGFSDHYPSFIVLGQ</sequence>
<proteinExistence type="predicted"/>
<dbReference type="InterPro" id="IPR005135">
    <property type="entry name" value="Endo/exonuclease/phosphatase"/>
</dbReference>
<dbReference type="InterPro" id="IPR036691">
    <property type="entry name" value="Endo/exonu/phosph_ase_sf"/>
</dbReference>
<dbReference type="RefSeq" id="WP_201429788.1">
    <property type="nucleotide sequence ID" value="NZ_JAEQBW010000001.1"/>
</dbReference>
<dbReference type="PANTHER" id="PTHR42834:SF1">
    <property type="entry name" value="ENDONUCLEASE_EXONUCLEASE_PHOSPHATASE FAMILY PROTEIN (AFU_ORTHOLOGUE AFUA_3G09210)"/>
    <property type="match status" value="1"/>
</dbReference>
<name>A0A934WW19_9BACT</name>
<protein>
    <submittedName>
        <fullName evidence="2">Endonuclease/exonuclease/phosphatase family protein</fullName>
    </submittedName>
</protein>
<dbReference type="PANTHER" id="PTHR42834">
    <property type="entry name" value="ENDONUCLEASE/EXONUCLEASE/PHOSPHATASE FAMILY PROTEIN (AFU_ORTHOLOGUE AFUA_3G09210)"/>
    <property type="match status" value="1"/>
</dbReference>
<gene>
    <name evidence="2" type="ORF">JKA74_03610</name>
</gene>
<evidence type="ECO:0000259" key="1">
    <source>
        <dbReference type="Pfam" id="PF19580"/>
    </source>
</evidence>
<dbReference type="Gene3D" id="3.60.10.10">
    <property type="entry name" value="Endonuclease/exonuclease/phosphatase"/>
    <property type="match status" value="1"/>
</dbReference>
<keyword evidence="2" id="KW-0378">Hydrolase</keyword>
<evidence type="ECO:0000313" key="2">
    <source>
        <dbReference type="EMBL" id="MBK6264113.1"/>
    </source>
</evidence>
<dbReference type="AlphaFoldDB" id="A0A934WW19"/>
<dbReference type="EMBL" id="JAEQBW010000001">
    <property type="protein sequence ID" value="MBK6264113.1"/>
    <property type="molecule type" value="Genomic_DNA"/>
</dbReference>